<dbReference type="Proteomes" id="UP001139700">
    <property type="component" value="Unassembled WGS sequence"/>
</dbReference>
<organism evidence="1 2">
    <name type="scientific">Dyadobacter fanqingshengii</name>
    <dbReference type="NCBI Taxonomy" id="2906443"/>
    <lineage>
        <taxon>Bacteria</taxon>
        <taxon>Pseudomonadati</taxon>
        <taxon>Bacteroidota</taxon>
        <taxon>Cytophagia</taxon>
        <taxon>Cytophagales</taxon>
        <taxon>Spirosomataceae</taxon>
        <taxon>Dyadobacter</taxon>
    </lineage>
</organism>
<keyword evidence="2" id="KW-1185">Reference proteome</keyword>
<gene>
    <name evidence="1" type="ORF">LXM24_26405</name>
</gene>
<reference evidence="1" key="1">
    <citation type="submission" date="2021-12" db="EMBL/GenBank/DDBJ databases">
        <title>Novel species in genus Dyadobacter.</title>
        <authorList>
            <person name="Ma C."/>
        </authorList>
    </citation>
    <scope>NUCLEOTIDE SEQUENCE</scope>
    <source>
        <strain evidence="1">CY399</strain>
    </source>
</reference>
<dbReference type="InterPro" id="IPR007358">
    <property type="entry name" value="Nucleoid_associated_NdpA"/>
</dbReference>
<name>A0A9X1PED6_9BACT</name>
<accession>A0A9X1PED6</accession>
<dbReference type="GO" id="GO:0009295">
    <property type="term" value="C:nucleoid"/>
    <property type="evidence" value="ECO:0007669"/>
    <property type="project" value="InterPro"/>
</dbReference>
<proteinExistence type="predicted"/>
<sequence>MHTVLPKPKNIRDASASVVARQVLSNIDSNVEQIIKDRLIESSGRRGKAFKLQIQQEGAGSFVDLCQELKKLDDPEFIVQSVKIAQLLADAQTSTQYPGGFLLIIEAVNDNSGLFLYLVIKAEPHQALVSRVNQIEILNEIFLSPSQKLFKIGIIEERTPEATHMNQRFDCFLFDDQFNSDGLPAAYFYNDFLGFSIQANSELQSLRFYRITEDFITNAPDISSDGKGPVLDALKQQFTANKNQSVDPSAFGRTYFKEEKVLGRYLEAISSLPSIFVKNTTLIDSRLKTKKIDFPSKIKIAGPDAHFDDKVKIIDSQEELNNLIAKSQEYTIVVIHGHPFENE</sequence>
<dbReference type="RefSeq" id="WP_234616397.1">
    <property type="nucleotide sequence ID" value="NZ_CP098806.1"/>
</dbReference>
<evidence type="ECO:0000313" key="1">
    <source>
        <dbReference type="EMBL" id="MCF0043666.1"/>
    </source>
</evidence>
<dbReference type="AlphaFoldDB" id="A0A9X1PED6"/>
<protein>
    <submittedName>
        <fullName evidence="1">Nucleoid-associated protein</fullName>
    </submittedName>
</protein>
<comment type="caution">
    <text evidence="1">The sequence shown here is derived from an EMBL/GenBank/DDBJ whole genome shotgun (WGS) entry which is preliminary data.</text>
</comment>
<dbReference type="EMBL" id="JAJTTA010000008">
    <property type="protein sequence ID" value="MCF0043666.1"/>
    <property type="molecule type" value="Genomic_DNA"/>
</dbReference>
<dbReference type="Pfam" id="PF04245">
    <property type="entry name" value="NA37"/>
    <property type="match status" value="1"/>
</dbReference>
<evidence type="ECO:0000313" key="2">
    <source>
        <dbReference type="Proteomes" id="UP001139700"/>
    </source>
</evidence>